<proteinExistence type="predicted"/>
<name>A0A855EYF5_RAOOR</name>
<keyword evidence="1" id="KW-1133">Transmembrane helix</keyword>
<dbReference type="Proteomes" id="UP000229713">
    <property type="component" value="Unassembled WGS sequence"/>
</dbReference>
<sequence length="61" mass="7172">MFKSLLSILFTEILFPAWAFASASLFLYLVPEYWFILTVISVILLIIVHPILFGRFDKYDK</sequence>
<evidence type="ECO:0000313" key="2">
    <source>
        <dbReference type="EMBL" id="PIK81568.1"/>
    </source>
</evidence>
<reference evidence="2 3" key="1">
    <citation type="submission" date="2017-07" db="EMBL/GenBank/DDBJ databases">
        <title>Raoultella ornithinolytica strain HH3 draft genome.</title>
        <authorList>
            <person name="Duceppe M.-O."/>
            <person name="Huang H."/>
            <person name="Phipps-Todd B."/>
        </authorList>
    </citation>
    <scope>NUCLEOTIDE SEQUENCE [LARGE SCALE GENOMIC DNA]</scope>
    <source>
        <strain evidence="2 3">HH3</strain>
    </source>
</reference>
<dbReference type="EMBL" id="NKYI01000031">
    <property type="protein sequence ID" value="PIK81568.1"/>
    <property type="molecule type" value="Genomic_DNA"/>
</dbReference>
<protein>
    <submittedName>
        <fullName evidence="2">Uncharacterized protein</fullName>
    </submittedName>
</protein>
<comment type="caution">
    <text evidence="2">The sequence shown here is derived from an EMBL/GenBank/DDBJ whole genome shotgun (WGS) entry which is preliminary data.</text>
</comment>
<evidence type="ECO:0000256" key="1">
    <source>
        <dbReference type="SAM" id="Phobius"/>
    </source>
</evidence>
<evidence type="ECO:0000313" key="3">
    <source>
        <dbReference type="Proteomes" id="UP000229713"/>
    </source>
</evidence>
<dbReference type="AlphaFoldDB" id="A0A855EYF5"/>
<keyword evidence="1" id="KW-0472">Membrane</keyword>
<keyword evidence="1" id="KW-0812">Transmembrane</keyword>
<accession>A0A855EYF5</accession>
<organism evidence="2 3">
    <name type="scientific">Raoultella ornithinolytica</name>
    <name type="common">Klebsiella ornithinolytica</name>
    <dbReference type="NCBI Taxonomy" id="54291"/>
    <lineage>
        <taxon>Bacteria</taxon>
        <taxon>Pseudomonadati</taxon>
        <taxon>Pseudomonadota</taxon>
        <taxon>Gammaproteobacteria</taxon>
        <taxon>Enterobacterales</taxon>
        <taxon>Enterobacteriaceae</taxon>
        <taxon>Klebsiella/Raoultella group</taxon>
        <taxon>Raoultella</taxon>
    </lineage>
</organism>
<gene>
    <name evidence="2" type="ORF">CFY86_24220</name>
</gene>
<feature type="transmembrane region" description="Helical" evidence="1">
    <location>
        <begin position="33"/>
        <end position="53"/>
    </location>
</feature>